<dbReference type="AlphaFoldDB" id="A0A1I1MPZ8"/>
<dbReference type="RefSeq" id="WP_074962202.1">
    <property type="nucleotide sequence ID" value="NZ_FOKQ01000023.1"/>
</dbReference>
<name>A0A1I1MPZ8_RUMAL</name>
<protein>
    <submittedName>
        <fullName evidence="1">Uncharacterized protein</fullName>
    </submittedName>
</protein>
<sequence>MLENTDFLTIGYYICEHIDRPEYLEIGSGGFISASDCLCTHEPQYALCHGWKPHGDDKTYIKQFPDIETYIKMSAEITELMGENRFFSDGRFLSREDALHFYKEYFDSEKYILISVCAEKEFREYLDDGFILDSVIGAVNTDETIGCDILGWDFYGFHSFLCNSLQKYISGVRFNSYGLIDNSYDETKQMAESIQGRGEPVDWLPVIIRKVKID</sequence>
<dbReference type="EMBL" id="FOKQ01000023">
    <property type="protein sequence ID" value="SFC87225.1"/>
    <property type="molecule type" value="Genomic_DNA"/>
</dbReference>
<evidence type="ECO:0000313" key="1">
    <source>
        <dbReference type="EMBL" id="SFC87225.1"/>
    </source>
</evidence>
<proteinExistence type="predicted"/>
<reference evidence="1 2" key="1">
    <citation type="submission" date="2016-10" db="EMBL/GenBank/DDBJ databases">
        <authorList>
            <person name="de Groot N.N."/>
        </authorList>
    </citation>
    <scope>NUCLEOTIDE SEQUENCE [LARGE SCALE GENOMIC DNA]</scope>
    <source>
        <strain evidence="1 2">AR67</strain>
    </source>
</reference>
<dbReference type="Proteomes" id="UP000182192">
    <property type="component" value="Unassembled WGS sequence"/>
</dbReference>
<dbReference type="OrthoDB" id="2943406at2"/>
<gene>
    <name evidence="1" type="ORF">SAMN02910406_02559</name>
</gene>
<evidence type="ECO:0000313" key="2">
    <source>
        <dbReference type="Proteomes" id="UP000182192"/>
    </source>
</evidence>
<organism evidence="1 2">
    <name type="scientific">Ruminococcus albus</name>
    <dbReference type="NCBI Taxonomy" id="1264"/>
    <lineage>
        <taxon>Bacteria</taxon>
        <taxon>Bacillati</taxon>
        <taxon>Bacillota</taxon>
        <taxon>Clostridia</taxon>
        <taxon>Eubacteriales</taxon>
        <taxon>Oscillospiraceae</taxon>
        <taxon>Ruminococcus</taxon>
    </lineage>
</organism>
<accession>A0A1I1MPZ8</accession>